<feature type="non-terminal residue" evidence="2">
    <location>
        <position position="325"/>
    </location>
</feature>
<dbReference type="AlphaFoldDB" id="A0A0B7BUZ2"/>
<evidence type="ECO:0000256" key="1">
    <source>
        <dbReference type="SAM" id="MobiDB-lite"/>
    </source>
</evidence>
<proteinExistence type="predicted"/>
<feature type="compositionally biased region" description="Basic and acidic residues" evidence="1">
    <location>
        <begin position="304"/>
        <end position="317"/>
    </location>
</feature>
<feature type="region of interest" description="Disordered" evidence="1">
    <location>
        <begin position="304"/>
        <end position="325"/>
    </location>
</feature>
<dbReference type="EMBL" id="HACG01050144">
    <property type="protein sequence ID" value="CEK97009.1"/>
    <property type="molecule type" value="Transcribed_RNA"/>
</dbReference>
<organism evidence="2">
    <name type="scientific">Arion vulgaris</name>
    <dbReference type="NCBI Taxonomy" id="1028688"/>
    <lineage>
        <taxon>Eukaryota</taxon>
        <taxon>Metazoa</taxon>
        <taxon>Spiralia</taxon>
        <taxon>Lophotrochozoa</taxon>
        <taxon>Mollusca</taxon>
        <taxon>Gastropoda</taxon>
        <taxon>Heterobranchia</taxon>
        <taxon>Euthyneura</taxon>
        <taxon>Panpulmonata</taxon>
        <taxon>Eupulmonata</taxon>
        <taxon>Stylommatophora</taxon>
        <taxon>Helicina</taxon>
        <taxon>Arionoidea</taxon>
        <taxon>Arionidae</taxon>
        <taxon>Arion</taxon>
    </lineage>
</organism>
<reference evidence="2" key="1">
    <citation type="submission" date="2014-12" db="EMBL/GenBank/DDBJ databases">
        <title>Insight into the proteome of Arion vulgaris.</title>
        <authorList>
            <person name="Aradska J."/>
            <person name="Bulat T."/>
            <person name="Smidak R."/>
            <person name="Sarate P."/>
            <person name="Gangsoo J."/>
            <person name="Sialana F."/>
            <person name="Bilban M."/>
            <person name="Lubec G."/>
        </authorList>
    </citation>
    <scope>NUCLEOTIDE SEQUENCE</scope>
    <source>
        <tissue evidence="2">Skin</tissue>
    </source>
</reference>
<name>A0A0B7BUZ2_9EUPU</name>
<accession>A0A0B7BUZ2</accession>
<gene>
    <name evidence="2" type="primary">ORF214350</name>
</gene>
<protein>
    <submittedName>
        <fullName evidence="2">Uncharacterized protein</fullName>
    </submittedName>
</protein>
<evidence type="ECO:0000313" key="2">
    <source>
        <dbReference type="EMBL" id="CEK97009.1"/>
    </source>
</evidence>
<sequence length="325" mass="36463">MAPQKLWSSERLIPSHVERITSKLDELVQDMKMKDLNLELQKIVDRNLQKGMCIREQNDNAISGHDMKYRYNSNVILSRNNLLDVESKSPSSDLTIFYENGKKGLKVNNEQTNNQHDISSSNPIEVSLGFHDMKLQNQKEASHVFICETLILDHPYALFPGQTHSSSTFEDDDIDIGSDCSPLPEETYQHCHNLSTGCNCMKLRINEEVSAITQDLHKKFVNCCNLPSPSSSASSLATDIASTSSHSLFSGDENGDIYTGISSPESEFCEPTSTHPRKPALKKEFRSASLGSLNSSNLELEKFLRNRDNTSNKRHDLGTLSNPHF</sequence>